<reference evidence="2 3" key="1">
    <citation type="submission" date="2011-02" db="EMBL/GenBank/DDBJ databases">
        <title>The Genome Sequence of Sphaeroforma arctica JP610.</title>
        <authorList>
            <consortium name="The Broad Institute Genome Sequencing Platform"/>
            <person name="Russ C."/>
            <person name="Cuomo C."/>
            <person name="Young S.K."/>
            <person name="Zeng Q."/>
            <person name="Gargeya S."/>
            <person name="Alvarado L."/>
            <person name="Berlin A."/>
            <person name="Chapman S.B."/>
            <person name="Chen Z."/>
            <person name="Freedman E."/>
            <person name="Gellesch M."/>
            <person name="Goldberg J."/>
            <person name="Griggs A."/>
            <person name="Gujja S."/>
            <person name="Heilman E."/>
            <person name="Heiman D."/>
            <person name="Howarth C."/>
            <person name="Mehta T."/>
            <person name="Neiman D."/>
            <person name="Pearson M."/>
            <person name="Roberts A."/>
            <person name="Saif S."/>
            <person name="Shea T."/>
            <person name="Shenoy N."/>
            <person name="Sisk P."/>
            <person name="Stolte C."/>
            <person name="Sykes S."/>
            <person name="White J."/>
            <person name="Yandava C."/>
            <person name="Burger G."/>
            <person name="Gray M.W."/>
            <person name="Holland P.W.H."/>
            <person name="King N."/>
            <person name="Lang F.B.F."/>
            <person name="Roger A.J."/>
            <person name="Ruiz-Trillo I."/>
            <person name="Haas B."/>
            <person name="Nusbaum C."/>
            <person name="Birren B."/>
        </authorList>
    </citation>
    <scope>NUCLEOTIDE SEQUENCE [LARGE SCALE GENOMIC DNA]</scope>
    <source>
        <strain evidence="2 3">JP610</strain>
    </source>
</reference>
<sequence length="249" mass="28104">MMESSRLALRATSASLPVARSGFIVPKEMSTILVAKSSIGKMAFSGIDPSTPGPHSSFIIGTVTQKHGAELLRCSHKLMTLLPTKCFFKKGTKESYARKYPNHHATKENDNNRDHNGRNGNRNYNNNRPLRRDRERDRERDRNYDRRDRRSDNHEKSRDRQARDKPATRNGGRQSMSLSQTVIPAITEERDRSSSRGRRHSRSRTPPTNIATPGKGPNGEDVCYNSLQPGHLIANCPNDRFAGILQVDD</sequence>
<organism evidence="2 3">
    <name type="scientific">Sphaeroforma arctica JP610</name>
    <dbReference type="NCBI Taxonomy" id="667725"/>
    <lineage>
        <taxon>Eukaryota</taxon>
        <taxon>Ichthyosporea</taxon>
        <taxon>Ichthyophonida</taxon>
        <taxon>Sphaeroforma</taxon>
    </lineage>
</organism>
<accession>A0A0L0FNE7</accession>
<feature type="compositionally biased region" description="Low complexity" evidence="1">
    <location>
        <begin position="118"/>
        <end position="128"/>
    </location>
</feature>
<dbReference type="RefSeq" id="XP_014152219.1">
    <property type="nucleotide sequence ID" value="XM_014296744.1"/>
</dbReference>
<dbReference type="GeneID" id="25909757"/>
<feature type="compositionally biased region" description="Polar residues" evidence="1">
    <location>
        <begin position="171"/>
        <end position="182"/>
    </location>
</feature>
<keyword evidence="3" id="KW-1185">Reference proteome</keyword>
<protein>
    <recommendedName>
        <fullName evidence="4">CCHC-type domain-containing protein</fullName>
    </recommendedName>
</protein>
<name>A0A0L0FNE7_9EUKA</name>
<evidence type="ECO:0000313" key="2">
    <source>
        <dbReference type="EMBL" id="KNC78317.1"/>
    </source>
</evidence>
<feature type="compositionally biased region" description="Basic and acidic residues" evidence="1">
    <location>
        <begin position="130"/>
        <end position="167"/>
    </location>
</feature>
<evidence type="ECO:0000256" key="1">
    <source>
        <dbReference type="SAM" id="MobiDB-lite"/>
    </source>
</evidence>
<dbReference type="Proteomes" id="UP000054560">
    <property type="component" value="Unassembled WGS sequence"/>
</dbReference>
<feature type="compositionally biased region" description="Basic and acidic residues" evidence="1">
    <location>
        <begin position="105"/>
        <end position="117"/>
    </location>
</feature>
<gene>
    <name evidence="2" type="ORF">SARC_09253</name>
</gene>
<feature type="region of interest" description="Disordered" evidence="1">
    <location>
        <begin position="99"/>
        <end position="219"/>
    </location>
</feature>
<evidence type="ECO:0008006" key="4">
    <source>
        <dbReference type="Google" id="ProtNLM"/>
    </source>
</evidence>
<dbReference type="AlphaFoldDB" id="A0A0L0FNE7"/>
<proteinExistence type="predicted"/>
<dbReference type="EMBL" id="KQ242513">
    <property type="protein sequence ID" value="KNC78317.1"/>
    <property type="molecule type" value="Genomic_DNA"/>
</dbReference>
<evidence type="ECO:0000313" key="3">
    <source>
        <dbReference type="Proteomes" id="UP000054560"/>
    </source>
</evidence>